<evidence type="ECO:0000313" key="5">
    <source>
        <dbReference type="EMBL" id="KRL21089.1"/>
    </source>
</evidence>
<dbReference type="GO" id="GO:0003677">
    <property type="term" value="F:DNA binding"/>
    <property type="evidence" value="ECO:0007669"/>
    <property type="project" value="UniProtKB-KW"/>
</dbReference>
<accession>A0A0R1NLE3</accession>
<dbReference type="InterPro" id="IPR036388">
    <property type="entry name" value="WH-like_DNA-bd_sf"/>
</dbReference>
<dbReference type="PROSITE" id="PS51000">
    <property type="entry name" value="HTH_DEOR_2"/>
    <property type="match status" value="1"/>
</dbReference>
<sequence length="277" mass="31161">MQNADQTNTATCKNARLIHGERKMTQEERLIQIKKLLKEKHQLSTRIIAQHFNVSFDTARRDVIHLTTTGQAIRVHGGLMEVNQNSVPDFLTRNEVQSPIKLKMAKKAKRFVHPGQCDFIGSSTILKQLCPMLNGIDMQVVTNSIDNALSMLTTEVPSVRLLGGLINKSQRYIYSKVALETICKIHFNTAFIGASRIRPDGVYAPKMEDAEVVRTAIARANQVVLVAEKYKFTNDSSSPYMSAPLDKVDVLITDTPLTNEQRSWFNPKTQILPVLKE</sequence>
<dbReference type="Pfam" id="PF00455">
    <property type="entry name" value="DeoRC"/>
    <property type="match status" value="1"/>
</dbReference>
<keyword evidence="1" id="KW-0805">Transcription regulation</keyword>
<dbReference type="EMBL" id="AZEL01000050">
    <property type="protein sequence ID" value="KRL21089.1"/>
    <property type="molecule type" value="Genomic_DNA"/>
</dbReference>
<dbReference type="eggNOG" id="COG1349">
    <property type="taxonomic scope" value="Bacteria"/>
</dbReference>
<evidence type="ECO:0000259" key="4">
    <source>
        <dbReference type="PROSITE" id="PS51000"/>
    </source>
</evidence>
<dbReference type="PROSITE" id="PS00894">
    <property type="entry name" value="HTH_DEOR_1"/>
    <property type="match status" value="1"/>
</dbReference>
<dbReference type="SMART" id="SM00420">
    <property type="entry name" value="HTH_DEOR"/>
    <property type="match status" value="1"/>
</dbReference>
<gene>
    <name evidence="5" type="ORF">FC37_GL001570</name>
</gene>
<protein>
    <submittedName>
        <fullName evidence="5">Transcriptional regulator</fullName>
    </submittedName>
</protein>
<organism evidence="5 6">
    <name type="scientific">Lactobacillus gallinarum DSM 10532 = JCM 2011</name>
    <dbReference type="NCBI Taxonomy" id="1423748"/>
    <lineage>
        <taxon>Bacteria</taxon>
        <taxon>Bacillati</taxon>
        <taxon>Bacillota</taxon>
        <taxon>Bacilli</taxon>
        <taxon>Lactobacillales</taxon>
        <taxon>Lactobacillaceae</taxon>
        <taxon>Lactobacillus</taxon>
    </lineage>
</organism>
<dbReference type="SUPFAM" id="SSF100950">
    <property type="entry name" value="NagB/RpiA/CoA transferase-like"/>
    <property type="match status" value="1"/>
</dbReference>
<feature type="domain" description="HTH deoR-type" evidence="4">
    <location>
        <begin position="26"/>
        <end position="81"/>
    </location>
</feature>
<dbReference type="Pfam" id="PF08220">
    <property type="entry name" value="HTH_DeoR"/>
    <property type="match status" value="1"/>
</dbReference>
<evidence type="ECO:0000256" key="3">
    <source>
        <dbReference type="ARBA" id="ARBA00023163"/>
    </source>
</evidence>
<dbReference type="PANTHER" id="PTHR30363">
    <property type="entry name" value="HTH-TYPE TRANSCRIPTIONAL REGULATOR SRLR-RELATED"/>
    <property type="match status" value="1"/>
</dbReference>
<reference evidence="5 6" key="1">
    <citation type="journal article" date="2015" name="Genome Announc.">
        <title>Expanding the biotechnology potential of lactobacilli through comparative genomics of 213 strains and associated genera.</title>
        <authorList>
            <person name="Sun Z."/>
            <person name="Harris H.M."/>
            <person name="McCann A."/>
            <person name="Guo C."/>
            <person name="Argimon S."/>
            <person name="Zhang W."/>
            <person name="Yang X."/>
            <person name="Jeffery I.B."/>
            <person name="Cooney J.C."/>
            <person name="Kagawa T.F."/>
            <person name="Liu W."/>
            <person name="Song Y."/>
            <person name="Salvetti E."/>
            <person name="Wrobel A."/>
            <person name="Rasinkangas P."/>
            <person name="Parkhill J."/>
            <person name="Rea M.C."/>
            <person name="O'Sullivan O."/>
            <person name="Ritari J."/>
            <person name="Douillard F.P."/>
            <person name="Paul Ross R."/>
            <person name="Yang R."/>
            <person name="Briner A.E."/>
            <person name="Felis G.E."/>
            <person name="de Vos W.M."/>
            <person name="Barrangou R."/>
            <person name="Klaenhammer T.R."/>
            <person name="Caufield P.W."/>
            <person name="Cui Y."/>
            <person name="Zhang H."/>
            <person name="O'Toole P.W."/>
        </authorList>
    </citation>
    <scope>NUCLEOTIDE SEQUENCE [LARGE SCALE GENOMIC DNA]</scope>
    <source>
        <strain evidence="5 6">DSM 10532</strain>
    </source>
</reference>
<dbReference type="PATRIC" id="fig|1423748.3.peg.1634"/>
<dbReference type="InterPro" id="IPR037171">
    <property type="entry name" value="NagB/RpiA_transferase-like"/>
</dbReference>
<dbReference type="STRING" id="1423748.FC37_GL001570"/>
<proteinExistence type="predicted"/>
<keyword evidence="2" id="KW-0238">DNA-binding</keyword>
<dbReference type="InterPro" id="IPR014036">
    <property type="entry name" value="DeoR-like_C"/>
</dbReference>
<dbReference type="InterPro" id="IPR036390">
    <property type="entry name" value="WH_DNA-bd_sf"/>
</dbReference>
<dbReference type="Proteomes" id="UP000051311">
    <property type="component" value="Unassembled WGS sequence"/>
</dbReference>
<dbReference type="PANTHER" id="PTHR30363:SF51">
    <property type="entry name" value="HTH-TYPE TRANSCRIPTIONAL REPRESSOR GLCR"/>
    <property type="match status" value="1"/>
</dbReference>
<comment type="caution">
    <text evidence="5">The sequence shown here is derived from an EMBL/GenBank/DDBJ whole genome shotgun (WGS) entry which is preliminary data.</text>
</comment>
<dbReference type="InterPro" id="IPR050313">
    <property type="entry name" value="Carb_Metab_HTH_regulators"/>
</dbReference>
<dbReference type="AlphaFoldDB" id="A0A0R1NLE3"/>
<dbReference type="InterPro" id="IPR018356">
    <property type="entry name" value="Tscrpt_reg_HTH_DeoR_CS"/>
</dbReference>
<dbReference type="InterPro" id="IPR001034">
    <property type="entry name" value="DeoR_HTH"/>
</dbReference>
<name>A0A0R1NLE3_9LACO</name>
<dbReference type="SMART" id="SM01134">
    <property type="entry name" value="DeoRC"/>
    <property type="match status" value="1"/>
</dbReference>
<keyword evidence="3" id="KW-0804">Transcription</keyword>
<evidence type="ECO:0000313" key="6">
    <source>
        <dbReference type="Proteomes" id="UP000051311"/>
    </source>
</evidence>
<dbReference type="SUPFAM" id="SSF46785">
    <property type="entry name" value="Winged helix' DNA-binding domain"/>
    <property type="match status" value="1"/>
</dbReference>
<evidence type="ECO:0000256" key="1">
    <source>
        <dbReference type="ARBA" id="ARBA00023015"/>
    </source>
</evidence>
<dbReference type="GO" id="GO:0003700">
    <property type="term" value="F:DNA-binding transcription factor activity"/>
    <property type="evidence" value="ECO:0007669"/>
    <property type="project" value="InterPro"/>
</dbReference>
<evidence type="ECO:0000256" key="2">
    <source>
        <dbReference type="ARBA" id="ARBA00023125"/>
    </source>
</evidence>
<dbReference type="Gene3D" id="1.10.10.10">
    <property type="entry name" value="Winged helix-like DNA-binding domain superfamily/Winged helix DNA-binding domain"/>
    <property type="match status" value="1"/>
</dbReference>